<sequence>MPFTSRRTRESCFLSCKNSLASAPKVQQKAGFIMNSMSKNTRTTAPDPKGRSRVLVEQAGKRRITLTDYENGVTRLELALLPVNKLILSGGGAKGVAYSGAVTALEQHGVLEGIQVVYGSSAGAIMAVLIASGMDARQFDKLTDDTDLLTLLDSSESSAGWLQQVFSGLGAITQKALPGAFGDFTRVLLSVLPRIQSQAQPLQALMRETARTTILGRIHDGHPVEVTDIRERLLAGGLVTFADLAVLNRHIPQIKKLNITGTAMLAGVPQLVVFSAALTPDLDIAMAAHVSASLPVVFRQPSGEGLVFQAMDELTFFQDGGVLLNTPVPQLIDPGLTTDLMSGSDMLILRFEEQEATGNHGGFTQLLTDWLTGAPVSARHEFQNLSLKAFAEQTVVVPLLTEKGDFRGLLGGTLNFGMTAEIKDHLQERLQQAVNTHLERRAEKREHYVFESMNEALLNMDEEMLDSVLNKAPNGTVDGILAWLSGANAALATLETLVDTHEASSRLTLNDRLQAVIARLDGMVDEPAHLKWLALQLNRFDRKARVRLLDAVRNDAVASPVLAAALAEMREREIRVIASNIRKSVIFPSMHLFLQTSANINLLLSADLILLRATTASEVNRALDSIIADYASRSALPGEWLQSGTVELARSWRLTTADAAA</sequence>
<feature type="active site" description="Nucleophile" evidence="2">
    <location>
        <position position="121"/>
    </location>
</feature>
<protein>
    <submittedName>
        <fullName evidence="4">ExoU</fullName>
    </submittedName>
</protein>
<evidence type="ECO:0000313" key="5">
    <source>
        <dbReference type="Proteomes" id="UP000050317"/>
    </source>
</evidence>
<dbReference type="AlphaFoldDB" id="A0A0Q0D6I7"/>
<feature type="short sequence motif" description="GXSXG" evidence="2">
    <location>
        <begin position="119"/>
        <end position="123"/>
    </location>
</feature>
<organism evidence="4 5">
    <name type="scientific">Pseudomonas syringae pv. viburni</name>
    <dbReference type="NCBI Taxonomy" id="251703"/>
    <lineage>
        <taxon>Bacteria</taxon>
        <taxon>Pseudomonadati</taxon>
        <taxon>Pseudomonadota</taxon>
        <taxon>Gammaproteobacteria</taxon>
        <taxon>Pseudomonadales</taxon>
        <taxon>Pseudomonadaceae</taxon>
        <taxon>Pseudomonas</taxon>
    </lineage>
</organism>
<gene>
    <name evidence="4" type="ORF">ALO40_101575</name>
</gene>
<dbReference type="Proteomes" id="UP000050317">
    <property type="component" value="Unassembled WGS sequence"/>
</dbReference>
<dbReference type="Pfam" id="PF20848">
    <property type="entry name" value="ExoU_mid_dom"/>
    <property type="match status" value="1"/>
</dbReference>
<keyword evidence="2" id="KW-0378">Hydrolase</keyword>
<dbReference type="Gene3D" id="3.40.1090.10">
    <property type="entry name" value="Cytosolic phospholipase A2 catalytic domain"/>
    <property type="match status" value="2"/>
</dbReference>
<name>A0A0Q0D6I7_9PSED</name>
<dbReference type="GO" id="GO:0016787">
    <property type="term" value="F:hydrolase activity"/>
    <property type="evidence" value="ECO:0007669"/>
    <property type="project" value="UniProtKB-UniRule"/>
</dbReference>
<proteinExistence type="predicted"/>
<evidence type="ECO:0000313" key="4">
    <source>
        <dbReference type="EMBL" id="KPZ13414.1"/>
    </source>
</evidence>
<feature type="short sequence motif" description="DGA/G" evidence="2">
    <location>
        <begin position="319"/>
        <end position="321"/>
    </location>
</feature>
<dbReference type="EMBL" id="LJRR01000294">
    <property type="protein sequence ID" value="KPZ13414.1"/>
    <property type="molecule type" value="Genomic_DNA"/>
</dbReference>
<accession>A0A0Q0D6I7</accession>
<comment type="caution">
    <text evidence="4">The sequence shown here is derived from an EMBL/GenBank/DDBJ whole genome shotgun (WGS) entry which is preliminary data.</text>
</comment>
<dbReference type="InterPro" id="IPR016035">
    <property type="entry name" value="Acyl_Trfase/lysoPLipase"/>
</dbReference>
<keyword evidence="2" id="KW-0442">Lipid degradation</keyword>
<feature type="domain" description="PNPLA" evidence="3">
    <location>
        <begin position="86"/>
        <end position="332"/>
    </location>
</feature>
<dbReference type="InterPro" id="IPR049154">
    <property type="entry name" value="ExoU_C"/>
</dbReference>
<dbReference type="Pfam" id="PF01734">
    <property type="entry name" value="Patatin"/>
    <property type="match status" value="1"/>
</dbReference>
<feature type="short sequence motif" description="GXGXXG" evidence="2">
    <location>
        <begin position="90"/>
        <end position="95"/>
    </location>
</feature>
<dbReference type="Gene3D" id="1.20.1050.100">
    <property type="match status" value="1"/>
</dbReference>
<evidence type="ECO:0000256" key="1">
    <source>
        <dbReference type="ARBA" id="ARBA00023098"/>
    </source>
</evidence>
<dbReference type="PANTHER" id="PTHR46394:SF1">
    <property type="entry name" value="PNPLA DOMAIN-CONTAINING PROTEIN"/>
    <property type="match status" value="1"/>
</dbReference>
<evidence type="ECO:0000259" key="3">
    <source>
        <dbReference type="PROSITE" id="PS51635"/>
    </source>
</evidence>
<dbReference type="InterPro" id="IPR049155">
    <property type="entry name" value="ExoU_mid_dom"/>
</dbReference>
<dbReference type="Pfam" id="PF20983">
    <property type="entry name" value="ExoU_C"/>
    <property type="match status" value="1"/>
</dbReference>
<dbReference type="PANTHER" id="PTHR46394">
    <property type="entry name" value="ANNEXIN"/>
    <property type="match status" value="1"/>
</dbReference>
<feature type="active site" description="Proton acceptor" evidence="2">
    <location>
        <position position="319"/>
    </location>
</feature>
<dbReference type="GO" id="GO:0016042">
    <property type="term" value="P:lipid catabolic process"/>
    <property type="evidence" value="ECO:0007669"/>
    <property type="project" value="UniProtKB-UniRule"/>
</dbReference>
<dbReference type="PROSITE" id="PS51635">
    <property type="entry name" value="PNPLA"/>
    <property type="match status" value="1"/>
</dbReference>
<dbReference type="InterPro" id="IPR002641">
    <property type="entry name" value="PNPLA_dom"/>
</dbReference>
<keyword evidence="1 2" id="KW-0443">Lipid metabolism</keyword>
<evidence type="ECO:0000256" key="2">
    <source>
        <dbReference type="PROSITE-ProRule" id="PRU01161"/>
    </source>
</evidence>
<reference evidence="4 5" key="1">
    <citation type="submission" date="2015-09" db="EMBL/GenBank/DDBJ databases">
        <title>Genome announcement of multiple Pseudomonas syringae strains.</title>
        <authorList>
            <person name="Thakur S."/>
            <person name="Wang P.W."/>
            <person name="Gong Y."/>
            <person name="Weir B.S."/>
            <person name="Guttman D.S."/>
        </authorList>
    </citation>
    <scope>NUCLEOTIDE SEQUENCE [LARGE SCALE GENOMIC DNA]</scope>
    <source>
        <strain evidence="4 5">ICMP3963</strain>
    </source>
</reference>
<dbReference type="SUPFAM" id="SSF52151">
    <property type="entry name" value="FabD/lysophospholipase-like"/>
    <property type="match status" value="1"/>
</dbReference>
<dbReference type="PATRIC" id="fig|251703.9.peg.4090"/>
<dbReference type="InterPro" id="IPR052580">
    <property type="entry name" value="Lipid_Hydrolase"/>
</dbReference>